<dbReference type="RefSeq" id="WP_189994224.1">
    <property type="nucleotide sequence ID" value="NZ_BMZS01000012.1"/>
</dbReference>
<evidence type="ECO:0000256" key="1">
    <source>
        <dbReference type="ARBA" id="ARBA00022679"/>
    </source>
</evidence>
<dbReference type="InterPro" id="IPR016181">
    <property type="entry name" value="Acyl_CoA_acyltransferase"/>
</dbReference>
<proteinExistence type="predicted"/>
<dbReference type="CDD" id="cd04301">
    <property type="entry name" value="NAT_SF"/>
    <property type="match status" value="1"/>
</dbReference>
<dbReference type="PANTHER" id="PTHR43877">
    <property type="entry name" value="AMINOALKYLPHOSPHONATE N-ACETYLTRANSFERASE-RELATED-RELATED"/>
    <property type="match status" value="1"/>
</dbReference>
<evidence type="ECO:0000313" key="4">
    <source>
        <dbReference type="EMBL" id="GHD60631.1"/>
    </source>
</evidence>
<sequence length="182" mass="19587">MDTHAPIAVAELAPEELPGNVGALGELLHACVHDGASVGYVLPFAPQQAEAFWRDKVLPPVATGTRVLWVARVGGQSGGRIAGTVQLDLDTPPNQPHRAEVRKLLVHPAFRRRGISRLLMAALERRAAALGRSLLTLDTRTGDVAEPLYASIGYRVVGVIPGYCRDPFADHLDPTTIMYKAL</sequence>
<evidence type="ECO:0000313" key="5">
    <source>
        <dbReference type="Proteomes" id="UP000630353"/>
    </source>
</evidence>
<reference evidence="4" key="1">
    <citation type="journal article" date="2014" name="Int. J. Syst. Evol. Microbiol.">
        <title>Complete genome sequence of Corynebacterium casei LMG S-19264T (=DSM 44701T), isolated from a smear-ripened cheese.</title>
        <authorList>
            <consortium name="US DOE Joint Genome Institute (JGI-PGF)"/>
            <person name="Walter F."/>
            <person name="Albersmeier A."/>
            <person name="Kalinowski J."/>
            <person name="Ruckert C."/>
        </authorList>
    </citation>
    <scope>NUCLEOTIDE SEQUENCE</scope>
    <source>
        <strain evidence="4">KCTC 42651</strain>
    </source>
</reference>
<keyword evidence="1" id="KW-0808">Transferase</keyword>
<dbReference type="GO" id="GO:0016747">
    <property type="term" value="F:acyltransferase activity, transferring groups other than amino-acyl groups"/>
    <property type="evidence" value="ECO:0007669"/>
    <property type="project" value="InterPro"/>
</dbReference>
<dbReference type="Pfam" id="PF00583">
    <property type="entry name" value="Acetyltransf_1"/>
    <property type="match status" value="1"/>
</dbReference>
<dbReference type="SUPFAM" id="SSF55729">
    <property type="entry name" value="Acyl-CoA N-acyltransferases (Nat)"/>
    <property type="match status" value="1"/>
</dbReference>
<keyword evidence="5" id="KW-1185">Reference proteome</keyword>
<organism evidence="4 5">
    <name type="scientific">Thalassobaculum fulvum</name>
    <dbReference type="NCBI Taxonomy" id="1633335"/>
    <lineage>
        <taxon>Bacteria</taxon>
        <taxon>Pseudomonadati</taxon>
        <taxon>Pseudomonadota</taxon>
        <taxon>Alphaproteobacteria</taxon>
        <taxon>Rhodospirillales</taxon>
        <taxon>Thalassobaculaceae</taxon>
        <taxon>Thalassobaculum</taxon>
    </lineage>
</organism>
<accession>A0A918XX25</accession>
<dbReference type="PROSITE" id="PS51186">
    <property type="entry name" value="GNAT"/>
    <property type="match status" value="1"/>
</dbReference>
<comment type="caution">
    <text evidence="4">The sequence shown here is derived from an EMBL/GenBank/DDBJ whole genome shotgun (WGS) entry which is preliminary data.</text>
</comment>
<dbReference type="InterPro" id="IPR050832">
    <property type="entry name" value="Bact_Acetyltransf"/>
</dbReference>
<dbReference type="Proteomes" id="UP000630353">
    <property type="component" value="Unassembled WGS sequence"/>
</dbReference>
<feature type="domain" description="N-acetyltransferase" evidence="3">
    <location>
        <begin position="7"/>
        <end position="182"/>
    </location>
</feature>
<evidence type="ECO:0000259" key="3">
    <source>
        <dbReference type="PROSITE" id="PS51186"/>
    </source>
</evidence>
<keyword evidence="2" id="KW-0012">Acyltransferase</keyword>
<gene>
    <name evidence="4" type="ORF">GCM10017083_46780</name>
</gene>
<name>A0A918XX25_9PROT</name>
<dbReference type="Gene3D" id="3.40.630.30">
    <property type="match status" value="1"/>
</dbReference>
<reference evidence="4" key="2">
    <citation type="submission" date="2020-09" db="EMBL/GenBank/DDBJ databases">
        <authorList>
            <person name="Sun Q."/>
            <person name="Kim S."/>
        </authorList>
    </citation>
    <scope>NUCLEOTIDE SEQUENCE</scope>
    <source>
        <strain evidence="4">KCTC 42651</strain>
    </source>
</reference>
<dbReference type="EMBL" id="BMZS01000012">
    <property type="protein sequence ID" value="GHD60631.1"/>
    <property type="molecule type" value="Genomic_DNA"/>
</dbReference>
<dbReference type="InterPro" id="IPR000182">
    <property type="entry name" value="GNAT_dom"/>
</dbReference>
<evidence type="ECO:0000256" key="2">
    <source>
        <dbReference type="ARBA" id="ARBA00023315"/>
    </source>
</evidence>
<dbReference type="AlphaFoldDB" id="A0A918XX25"/>
<protein>
    <submittedName>
        <fullName evidence="4">N-acetyltransferase</fullName>
    </submittedName>
</protein>